<dbReference type="PANTHER" id="PTHR34069:SF2">
    <property type="entry name" value="BETA-KETOACYL-[ACYL-CARRIER-PROTEIN] SYNTHASE III"/>
    <property type="match status" value="1"/>
</dbReference>
<keyword evidence="2" id="KW-0012">Acyltransferase</keyword>
<dbReference type="SUPFAM" id="SSF53901">
    <property type="entry name" value="Thiolase-like"/>
    <property type="match status" value="1"/>
</dbReference>
<sequence length="118" mass="12228">MQGRGVRDFVLENVPPFLAKLLARAGTHADEIDCFVPHQANGVLLDELTSQCGLAGTHTHRVLERYGNIGSASVPVALDDAARTGVINDGSLVLLAAFGGGMSVGGALVRWCSGEEAA</sequence>
<reference evidence="5" key="1">
    <citation type="journal article" date="2019" name="Int. J. Syst. Evol. Microbiol.">
        <title>The Global Catalogue of Microorganisms (GCM) 10K type strain sequencing project: providing services to taxonomists for standard genome sequencing and annotation.</title>
        <authorList>
            <consortium name="The Broad Institute Genomics Platform"/>
            <consortium name="The Broad Institute Genome Sequencing Center for Infectious Disease"/>
            <person name="Wu L."/>
            <person name="Ma J."/>
        </authorList>
    </citation>
    <scope>NUCLEOTIDE SEQUENCE [LARGE SCALE GENOMIC DNA]</scope>
    <source>
        <strain evidence="5">JCM 31486</strain>
    </source>
</reference>
<evidence type="ECO:0000256" key="1">
    <source>
        <dbReference type="ARBA" id="ARBA00022679"/>
    </source>
</evidence>
<dbReference type="Proteomes" id="UP001597045">
    <property type="component" value="Unassembled WGS sequence"/>
</dbReference>
<dbReference type="InterPro" id="IPR016039">
    <property type="entry name" value="Thiolase-like"/>
</dbReference>
<proteinExistence type="predicted"/>
<comment type="caution">
    <text evidence="4">The sequence shown here is derived from an EMBL/GenBank/DDBJ whole genome shotgun (WGS) entry which is preliminary data.</text>
</comment>
<dbReference type="EMBL" id="JBHTIS010000981">
    <property type="protein sequence ID" value="MFD1047225.1"/>
    <property type="molecule type" value="Genomic_DNA"/>
</dbReference>
<evidence type="ECO:0000313" key="4">
    <source>
        <dbReference type="EMBL" id="MFD1047225.1"/>
    </source>
</evidence>
<evidence type="ECO:0000256" key="2">
    <source>
        <dbReference type="ARBA" id="ARBA00023315"/>
    </source>
</evidence>
<gene>
    <name evidence="4" type="ORF">ACFQ1S_17560</name>
</gene>
<dbReference type="Pfam" id="PF08541">
    <property type="entry name" value="ACP_syn_III_C"/>
    <property type="match status" value="1"/>
</dbReference>
<dbReference type="PANTHER" id="PTHR34069">
    <property type="entry name" value="3-OXOACYL-[ACYL-CARRIER-PROTEIN] SYNTHASE 3"/>
    <property type="match status" value="1"/>
</dbReference>
<evidence type="ECO:0000259" key="3">
    <source>
        <dbReference type="Pfam" id="PF08541"/>
    </source>
</evidence>
<protein>
    <submittedName>
        <fullName evidence="4">3-oxoacyl-ACP synthase III family protein</fullName>
    </submittedName>
</protein>
<organism evidence="4 5">
    <name type="scientific">Kibdelosporangium lantanae</name>
    <dbReference type="NCBI Taxonomy" id="1497396"/>
    <lineage>
        <taxon>Bacteria</taxon>
        <taxon>Bacillati</taxon>
        <taxon>Actinomycetota</taxon>
        <taxon>Actinomycetes</taxon>
        <taxon>Pseudonocardiales</taxon>
        <taxon>Pseudonocardiaceae</taxon>
        <taxon>Kibdelosporangium</taxon>
    </lineage>
</organism>
<keyword evidence="5" id="KW-1185">Reference proteome</keyword>
<dbReference type="Gene3D" id="3.40.47.10">
    <property type="match status" value="1"/>
</dbReference>
<keyword evidence="1" id="KW-0808">Transferase</keyword>
<accession>A0ABW3MC27</accession>
<dbReference type="InterPro" id="IPR013747">
    <property type="entry name" value="ACP_syn_III_C"/>
</dbReference>
<name>A0ABW3MC27_9PSEU</name>
<feature type="domain" description="Beta-ketoacyl-[acyl-carrier-protein] synthase III C-terminal" evidence="3">
    <location>
        <begin position="22"/>
        <end position="111"/>
    </location>
</feature>
<evidence type="ECO:0000313" key="5">
    <source>
        <dbReference type="Proteomes" id="UP001597045"/>
    </source>
</evidence>